<dbReference type="OrthoDB" id="5982080at2759"/>
<evidence type="ECO:0000313" key="2">
    <source>
        <dbReference type="Proteomes" id="UP000275408"/>
    </source>
</evidence>
<dbReference type="AlphaFoldDB" id="A0A3M6U6L9"/>
<protein>
    <submittedName>
        <fullName evidence="1">Uncharacterized protein</fullName>
    </submittedName>
</protein>
<proteinExistence type="predicted"/>
<accession>A0A3M6U6L9</accession>
<dbReference type="Proteomes" id="UP000275408">
    <property type="component" value="Unassembled WGS sequence"/>
</dbReference>
<dbReference type="EMBL" id="RCHS01002149">
    <property type="protein sequence ID" value="RMX49332.1"/>
    <property type="molecule type" value="Genomic_DNA"/>
</dbReference>
<evidence type="ECO:0000313" key="1">
    <source>
        <dbReference type="EMBL" id="RMX49332.1"/>
    </source>
</evidence>
<comment type="caution">
    <text evidence="1">The sequence shown here is derived from an EMBL/GenBank/DDBJ whole genome shotgun (WGS) entry which is preliminary data.</text>
</comment>
<keyword evidence="2" id="KW-1185">Reference proteome</keyword>
<reference evidence="1 2" key="1">
    <citation type="journal article" date="2018" name="Sci. Rep.">
        <title>Comparative analysis of the Pocillopora damicornis genome highlights role of immune system in coral evolution.</title>
        <authorList>
            <person name="Cunning R."/>
            <person name="Bay R.A."/>
            <person name="Gillette P."/>
            <person name="Baker A.C."/>
            <person name="Traylor-Knowles N."/>
        </authorList>
    </citation>
    <scope>NUCLEOTIDE SEQUENCE [LARGE SCALE GENOMIC DNA]</scope>
    <source>
        <strain evidence="1">RSMAS</strain>
        <tissue evidence="1">Whole animal</tissue>
    </source>
</reference>
<gene>
    <name evidence="1" type="ORF">pdam_00014461</name>
</gene>
<sequence>MSTILPTCENSAQIQNLWADFIDFIGDLKLDFHSNDELGTSLEFYQTKDVTPYMHALYAHVPEFLNLQTNIAHYTQQGMEKYNDRASKDYFRSTNHRGIAALKQLFLKKNRIQYPKAAGHWSFAHPIYGYRMSARVWMQVKANVNPFFKKCLEPIYDRLNDPALLARCLPGKAKNLNESINALVWNKCPKSK</sequence>
<organism evidence="1 2">
    <name type="scientific">Pocillopora damicornis</name>
    <name type="common">Cauliflower coral</name>
    <name type="synonym">Millepora damicornis</name>
    <dbReference type="NCBI Taxonomy" id="46731"/>
    <lineage>
        <taxon>Eukaryota</taxon>
        <taxon>Metazoa</taxon>
        <taxon>Cnidaria</taxon>
        <taxon>Anthozoa</taxon>
        <taxon>Hexacorallia</taxon>
        <taxon>Scleractinia</taxon>
        <taxon>Astrocoeniina</taxon>
        <taxon>Pocilloporidae</taxon>
        <taxon>Pocillopora</taxon>
    </lineage>
</organism>
<name>A0A3M6U6L9_POCDA</name>